<reference evidence="11" key="5">
    <citation type="submission" date="2025-09" db="UniProtKB">
        <authorList>
            <consortium name="Ensembl"/>
        </authorList>
    </citation>
    <scope>IDENTIFICATION</scope>
</reference>
<evidence type="ECO:0000256" key="7">
    <source>
        <dbReference type="ARBA" id="ARBA00023157"/>
    </source>
</evidence>
<dbReference type="InterPro" id="IPR000884">
    <property type="entry name" value="TSP1_rpt"/>
</dbReference>
<keyword evidence="5 9" id="KW-0732">Signal</keyword>
<evidence type="ECO:0000256" key="1">
    <source>
        <dbReference type="ARBA" id="ARBA00004498"/>
    </source>
</evidence>
<feature type="domain" description="Spondin" evidence="10">
    <location>
        <begin position="30"/>
        <end position="220"/>
    </location>
</feature>
<dbReference type="AlphaFoldDB" id="A0A4W3JX94"/>
<keyword evidence="6" id="KW-0130">Cell adhesion</keyword>
<feature type="chain" id="PRO_5021451360" evidence="9">
    <location>
        <begin position="27"/>
        <end position="337"/>
    </location>
</feature>
<dbReference type="Proteomes" id="UP000314986">
    <property type="component" value="Unassembled WGS sequence"/>
</dbReference>
<dbReference type="GO" id="GO:0046872">
    <property type="term" value="F:metal ion binding"/>
    <property type="evidence" value="ECO:0007669"/>
    <property type="project" value="UniProtKB-KW"/>
</dbReference>
<feature type="signal peptide" evidence="9">
    <location>
        <begin position="1"/>
        <end position="26"/>
    </location>
</feature>
<name>A0A4W3JX94_CALMI</name>
<reference evidence="12" key="3">
    <citation type="journal article" date="2014" name="Nature">
        <title>Elephant shark genome provides unique insights into gnathostome evolution.</title>
        <authorList>
            <consortium name="International Elephant Shark Genome Sequencing Consortium"/>
            <person name="Venkatesh B."/>
            <person name="Lee A.P."/>
            <person name="Ravi V."/>
            <person name="Maurya A.K."/>
            <person name="Lian M.M."/>
            <person name="Swann J.B."/>
            <person name="Ohta Y."/>
            <person name="Flajnik M.F."/>
            <person name="Sutoh Y."/>
            <person name="Kasahara M."/>
            <person name="Hoon S."/>
            <person name="Gangu V."/>
            <person name="Roy S.W."/>
            <person name="Irimia M."/>
            <person name="Korzh V."/>
            <person name="Kondrychyn I."/>
            <person name="Lim Z.W."/>
            <person name="Tay B.H."/>
            <person name="Tohari S."/>
            <person name="Kong K.W."/>
            <person name="Ho S."/>
            <person name="Lorente-Galdos B."/>
            <person name="Quilez J."/>
            <person name="Marques-Bonet T."/>
            <person name="Raney B.J."/>
            <person name="Ingham P.W."/>
            <person name="Tay A."/>
            <person name="Hillier L.W."/>
            <person name="Minx P."/>
            <person name="Boehm T."/>
            <person name="Wilson R.K."/>
            <person name="Brenner S."/>
            <person name="Warren W.C."/>
        </authorList>
    </citation>
    <scope>NUCLEOTIDE SEQUENCE [LARGE SCALE GENOMIC DNA]</scope>
</reference>
<dbReference type="InterPro" id="IPR051418">
    <property type="entry name" value="Spondin/Thrombospondin_T1"/>
</dbReference>
<dbReference type="InParanoid" id="A0A4W3JX94"/>
<comment type="subcellular location">
    <subcellularLocation>
        <location evidence="1">Secreted</location>
        <location evidence="1">Extracellular space</location>
        <location evidence="1">Extracellular matrix</location>
    </subcellularLocation>
</comment>
<evidence type="ECO:0000313" key="12">
    <source>
        <dbReference type="Proteomes" id="UP000314986"/>
    </source>
</evidence>
<dbReference type="InterPro" id="IPR036383">
    <property type="entry name" value="TSP1_rpt_sf"/>
</dbReference>
<evidence type="ECO:0000256" key="4">
    <source>
        <dbReference type="ARBA" id="ARBA00022723"/>
    </source>
</evidence>
<dbReference type="OMA" id="PKSFPKY"/>
<evidence type="ECO:0000256" key="9">
    <source>
        <dbReference type="SAM" id="SignalP"/>
    </source>
</evidence>
<dbReference type="InterPro" id="IPR038678">
    <property type="entry name" value="Spondin_N_sf"/>
</dbReference>
<dbReference type="PROSITE" id="PS50092">
    <property type="entry name" value="TSP1"/>
    <property type="match status" value="1"/>
</dbReference>
<organism evidence="11 12">
    <name type="scientific">Callorhinchus milii</name>
    <name type="common">Ghost shark</name>
    <dbReference type="NCBI Taxonomy" id="7868"/>
    <lineage>
        <taxon>Eukaryota</taxon>
        <taxon>Metazoa</taxon>
        <taxon>Chordata</taxon>
        <taxon>Craniata</taxon>
        <taxon>Vertebrata</taxon>
        <taxon>Chondrichthyes</taxon>
        <taxon>Holocephali</taxon>
        <taxon>Chimaeriformes</taxon>
        <taxon>Callorhinchidae</taxon>
        <taxon>Callorhinchus</taxon>
    </lineage>
</organism>
<evidence type="ECO:0000256" key="2">
    <source>
        <dbReference type="ARBA" id="ARBA00022525"/>
    </source>
</evidence>
<dbReference type="GeneTree" id="ENSGT00940000159900"/>
<keyword evidence="8" id="KW-0325">Glycoprotein</keyword>
<evidence type="ECO:0000256" key="3">
    <source>
        <dbReference type="ARBA" id="ARBA00022530"/>
    </source>
</evidence>
<proteinExistence type="predicted"/>
<keyword evidence="7" id="KW-1015">Disulfide bond</keyword>
<evidence type="ECO:0000256" key="6">
    <source>
        <dbReference type="ARBA" id="ARBA00022889"/>
    </source>
</evidence>
<dbReference type="SMART" id="SM00209">
    <property type="entry name" value="TSP1"/>
    <property type="match status" value="1"/>
</dbReference>
<keyword evidence="4" id="KW-0479">Metal-binding</keyword>
<dbReference type="GO" id="GO:0007155">
    <property type="term" value="P:cell adhesion"/>
    <property type="evidence" value="ECO:0007669"/>
    <property type="project" value="UniProtKB-KW"/>
</dbReference>
<dbReference type="Pfam" id="PF19028">
    <property type="entry name" value="TSP1_spondin"/>
    <property type="match status" value="1"/>
</dbReference>
<reference evidence="12" key="1">
    <citation type="journal article" date="2006" name="Science">
        <title>Ancient noncoding elements conserved in the human genome.</title>
        <authorList>
            <person name="Venkatesh B."/>
            <person name="Kirkness E.F."/>
            <person name="Loh Y.H."/>
            <person name="Halpern A.L."/>
            <person name="Lee A.P."/>
            <person name="Johnson J."/>
            <person name="Dandona N."/>
            <person name="Viswanathan L.D."/>
            <person name="Tay A."/>
            <person name="Venter J.C."/>
            <person name="Strausberg R.L."/>
            <person name="Brenner S."/>
        </authorList>
    </citation>
    <scope>NUCLEOTIDE SEQUENCE [LARGE SCALE GENOMIC DNA]</scope>
</reference>
<dbReference type="PANTHER" id="PTHR11311">
    <property type="entry name" value="SPONDIN"/>
    <property type="match status" value="1"/>
</dbReference>
<dbReference type="Gene3D" id="2.60.40.2130">
    <property type="entry name" value="F-spondin domain"/>
    <property type="match status" value="1"/>
</dbReference>
<reference evidence="11" key="4">
    <citation type="submission" date="2025-08" db="UniProtKB">
        <authorList>
            <consortium name="Ensembl"/>
        </authorList>
    </citation>
    <scope>IDENTIFICATION</scope>
</reference>
<dbReference type="FunFam" id="2.20.100.10:FF:000037">
    <property type="entry name" value="Spondin 2"/>
    <property type="match status" value="1"/>
</dbReference>
<dbReference type="NCBIfam" id="NF038123">
    <property type="entry name" value="NF038123_dom"/>
    <property type="match status" value="1"/>
</dbReference>
<dbReference type="PANTHER" id="PTHR11311:SF33">
    <property type="entry name" value="MINDIN1"/>
    <property type="match status" value="1"/>
</dbReference>
<evidence type="ECO:0000256" key="5">
    <source>
        <dbReference type="ARBA" id="ARBA00022729"/>
    </source>
</evidence>
<keyword evidence="12" id="KW-1185">Reference proteome</keyword>
<evidence type="ECO:0000313" key="11">
    <source>
        <dbReference type="Ensembl" id="ENSCMIP00000047522.1"/>
    </source>
</evidence>
<keyword evidence="3" id="KW-0272">Extracellular matrix</keyword>
<dbReference type="STRING" id="7868.ENSCMIP00000047522"/>
<sequence>VRLMESLFCLCLWNALELLLFLTVSGEGLPVLPCSSQGPALYSLVFQGKWSPRAFPKQYPRYRPPAQWSPLIAVTHSNKYRLWRLGSKARPGVREFAEKGANATLKQEIKKAKNKIHSIGGYFTAPAIRSGVGETSIMLLIHPTHPLLSFMVRIVPSPDWFVGYDSIILCQGEDWKEDITLDLYPYDAGTDSGFTFSSPNFATAPQDTITQITSSFPNHRANSFYYPRLHHLPPMARVMLHKSKGQQLVGMPMQLQCENNGQLAIFNAVHQLCLVLTETPLDCEVSIWSSWGLCDGDCGQFGISRRTRFIHTKPANNGAVCPELEQEIKCIPTNCFL</sequence>
<dbReference type="Ensembl" id="ENSCMIT00000048193.1">
    <property type="protein sequence ID" value="ENSCMIP00000047522.1"/>
    <property type="gene ID" value="ENSCMIG00000019469.1"/>
</dbReference>
<gene>
    <name evidence="11" type="primary">LOC103177382</name>
</gene>
<dbReference type="Pfam" id="PF06468">
    <property type="entry name" value="Spond_N"/>
    <property type="match status" value="1"/>
</dbReference>
<reference evidence="12" key="2">
    <citation type="journal article" date="2007" name="PLoS Biol.">
        <title>Survey sequencing and comparative analysis of the elephant shark (Callorhinchus milii) genome.</title>
        <authorList>
            <person name="Venkatesh B."/>
            <person name="Kirkness E.F."/>
            <person name="Loh Y.H."/>
            <person name="Halpern A.L."/>
            <person name="Lee A.P."/>
            <person name="Johnson J."/>
            <person name="Dandona N."/>
            <person name="Viswanathan L.D."/>
            <person name="Tay A."/>
            <person name="Venter J.C."/>
            <person name="Strausberg R.L."/>
            <person name="Brenner S."/>
        </authorList>
    </citation>
    <scope>NUCLEOTIDE SEQUENCE [LARGE SCALE GENOMIC DNA]</scope>
</reference>
<dbReference type="PROSITE" id="PS51020">
    <property type="entry name" value="SPONDIN"/>
    <property type="match status" value="1"/>
</dbReference>
<evidence type="ECO:0000259" key="10">
    <source>
        <dbReference type="PROSITE" id="PS51020"/>
    </source>
</evidence>
<dbReference type="Gene3D" id="2.20.100.10">
    <property type="entry name" value="Thrombospondin type-1 (TSP1) repeat"/>
    <property type="match status" value="1"/>
</dbReference>
<dbReference type="SUPFAM" id="SSF82895">
    <property type="entry name" value="TSP-1 type 1 repeat"/>
    <property type="match status" value="1"/>
</dbReference>
<dbReference type="GO" id="GO:0031012">
    <property type="term" value="C:extracellular matrix"/>
    <property type="evidence" value="ECO:0007669"/>
    <property type="project" value="TreeGrafter"/>
</dbReference>
<dbReference type="InterPro" id="IPR009465">
    <property type="entry name" value="Spondin_N"/>
</dbReference>
<keyword evidence="2" id="KW-0964">Secreted</keyword>
<dbReference type="InterPro" id="IPR044004">
    <property type="entry name" value="TSP1_spondin_dom"/>
</dbReference>
<accession>A0A4W3JX94</accession>
<evidence type="ECO:0000256" key="8">
    <source>
        <dbReference type="ARBA" id="ARBA00023180"/>
    </source>
</evidence>
<protein>
    <submittedName>
        <fullName evidence="11">Spondin-2-like</fullName>
    </submittedName>
</protein>